<comment type="similarity">
    <text evidence="4">Belongs to the neutral sphingomyelinase family.</text>
</comment>
<evidence type="ECO:0000259" key="14">
    <source>
        <dbReference type="Pfam" id="PF03372"/>
    </source>
</evidence>
<evidence type="ECO:0000256" key="12">
    <source>
        <dbReference type="ARBA" id="ARBA00023136"/>
    </source>
</evidence>
<dbReference type="InterPro" id="IPR038772">
    <property type="entry name" value="Sph/SMPD2-like"/>
</dbReference>
<comment type="pathway">
    <text evidence="3">Sphingolipid metabolism.</text>
</comment>
<evidence type="ECO:0000256" key="8">
    <source>
        <dbReference type="ARBA" id="ARBA00022842"/>
    </source>
</evidence>
<proteinExistence type="inferred from homology"/>
<keyword evidence="12 13" id="KW-0472">Membrane</keyword>
<keyword evidence="10 13" id="KW-1133">Transmembrane helix</keyword>
<keyword evidence="11" id="KW-0443">Lipid metabolism</keyword>
<dbReference type="GeneID" id="64573691"/>
<dbReference type="Gene3D" id="3.60.10.10">
    <property type="entry name" value="Endonuclease/exonuclease/phosphatase"/>
    <property type="match status" value="1"/>
</dbReference>
<feature type="transmembrane region" description="Helical" evidence="13">
    <location>
        <begin position="415"/>
        <end position="438"/>
    </location>
</feature>
<dbReference type="Proteomes" id="UP000663131">
    <property type="component" value="Chromosome 4"/>
</dbReference>
<dbReference type="EMBL" id="CP063132">
    <property type="protein sequence ID" value="QOU18699.1"/>
    <property type="molecule type" value="Genomic_DNA"/>
</dbReference>
<dbReference type="InterPro" id="IPR005135">
    <property type="entry name" value="Endo/exonuclease/phosphatase"/>
</dbReference>
<evidence type="ECO:0000256" key="7">
    <source>
        <dbReference type="ARBA" id="ARBA00022801"/>
    </source>
</evidence>
<evidence type="ECO:0000256" key="1">
    <source>
        <dbReference type="ARBA" id="ARBA00004141"/>
    </source>
</evidence>
<comment type="pathway">
    <text evidence="2">Lipid metabolism; sphingolipid metabolism.</text>
</comment>
<dbReference type="GO" id="GO:0006665">
    <property type="term" value="P:sphingolipid metabolic process"/>
    <property type="evidence" value="ECO:0007669"/>
    <property type="project" value="UniProtKB-KW"/>
</dbReference>
<dbReference type="FunFam" id="3.60.10.10:FF:000073">
    <property type="entry name" value="Inositol phosphosphingolipid phospholipase"/>
    <property type="match status" value="1"/>
</dbReference>
<keyword evidence="7" id="KW-0378">Hydrolase</keyword>
<dbReference type="SUPFAM" id="SSF56219">
    <property type="entry name" value="DNase I-like"/>
    <property type="match status" value="1"/>
</dbReference>
<evidence type="ECO:0000313" key="15">
    <source>
        <dbReference type="EMBL" id="QOU18699.1"/>
    </source>
</evidence>
<dbReference type="GO" id="GO:0004767">
    <property type="term" value="F:sphingomyelin phosphodiesterase activity"/>
    <property type="evidence" value="ECO:0007669"/>
    <property type="project" value="InterPro"/>
</dbReference>
<feature type="domain" description="Endonuclease/exonuclease/phosphatase" evidence="14">
    <location>
        <begin position="13"/>
        <end position="292"/>
    </location>
</feature>
<keyword evidence="9" id="KW-0746">Sphingolipid metabolism</keyword>
<dbReference type="OrthoDB" id="387657at2759"/>
<evidence type="ECO:0000256" key="4">
    <source>
        <dbReference type="ARBA" id="ARBA00006335"/>
    </source>
</evidence>
<evidence type="ECO:0000256" key="5">
    <source>
        <dbReference type="ARBA" id="ARBA00022692"/>
    </source>
</evidence>
<evidence type="ECO:0000256" key="9">
    <source>
        <dbReference type="ARBA" id="ARBA00022919"/>
    </source>
</evidence>
<dbReference type="InterPro" id="IPR036691">
    <property type="entry name" value="Endo/exonu/phosph_ase_sf"/>
</dbReference>
<dbReference type="RefSeq" id="XP_041135192.1">
    <property type="nucleotide sequence ID" value="XM_041280309.1"/>
</dbReference>
<dbReference type="AlphaFoldDB" id="A0A871R017"/>
<keyword evidence="8" id="KW-0460">Magnesium</keyword>
<evidence type="ECO:0000256" key="3">
    <source>
        <dbReference type="ARBA" id="ARBA00004991"/>
    </source>
</evidence>
<gene>
    <name evidence="15" type="ORF">BRETT_001767</name>
</gene>
<organism evidence="15 16">
    <name type="scientific">Dekkera bruxellensis</name>
    <name type="common">Brettanomyces custersii</name>
    <dbReference type="NCBI Taxonomy" id="5007"/>
    <lineage>
        <taxon>Eukaryota</taxon>
        <taxon>Fungi</taxon>
        <taxon>Dikarya</taxon>
        <taxon>Ascomycota</taxon>
        <taxon>Saccharomycotina</taxon>
        <taxon>Pichiomycetes</taxon>
        <taxon>Pichiales</taxon>
        <taxon>Pichiaceae</taxon>
        <taxon>Brettanomyces</taxon>
    </lineage>
</organism>
<sequence length="475" mass="53755">MAKQKEEFKFKLLTFNLWGLKYVSHFRKERLHAVANRLASGDDALQTDNYDIVALQEVWCQDDWDYIDRVCALRYPYRRWFSSGMISGPGLAVLSRFPIVETFLYRYAVNGRPSAFYRGDWYVGKSASVTILEPTDTGHRIALVNSHMHAPYALTGDAAYECHRTTQAWDLAGLTIRLKNQGYGVILVGDLNSRPGTLPHRILSSVGKLKDSWLMLHEPLPLSKIALMSPSDQVKLAGTTCDSTINTWRASRAPTEACRLDYAFVGGDMLTAVDASVVFTERIPGIGSYSDHFAYTATFKVTDKQKPCESRRKTSPHSCKKVTGNVSDATVSVLSIDNETRSQRDETSVHNYPATHEDPLSVCKDARITMSNYLLTTSKKQRFWRFFHFVVSMVLFIAFIPVIIVVSYQAPWASVIFYIIGCLITVSGVIDGLISFLFGRHEQRALKEEIMQIDDRIRYIQIDRNEHSDEGSHGY</sequence>
<keyword evidence="5 13" id="KW-0812">Transmembrane</keyword>
<evidence type="ECO:0000256" key="13">
    <source>
        <dbReference type="SAM" id="Phobius"/>
    </source>
</evidence>
<evidence type="ECO:0000256" key="2">
    <source>
        <dbReference type="ARBA" id="ARBA00004760"/>
    </source>
</evidence>
<evidence type="ECO:0000313" key="16">
    <source>
        <dbReference type="Proteomes" id="UP000663131"/>
    </source>
</evidence>
<dbReference type="PANTHER" id="PTHR16320">
    <property type="entry name" value="SPHINGOMYELINASE FAMILY MEMBER"/>
    <property type="match status" value="1"/>
</dbReference>
<evidence type="ECO:0000256" key="6">
    <source>
        <dbReference type="ARBA" id="ARBA00022723"/>
    </source>
</evidence>
<keyword evidence="6" id="KW-0479">Metal-binding</keyword>
<feature type="transmembrane region" description="Helical" evidence="13">
    <location>
        <begin position="386"/>
        <end position="409"/>
    </location>
</feature>
<dbReference type="PANTHER" id="PTHR16320:SF24">
    <property type="entry name" value="PHOSPHODIESTERASE, PUTATIVE-RELATED"/>
    <property type="match status" value="1"/>
</dbReference>
<dbReference type="KEGG" id="bbrx:BRETT_001767"/>
<comment type="subcellular location">
    <subcellularLocation>
        <location evidence="1">Membrane</location>
        <topology evidence="1">Multi-pass membrane protein</topology>
    </subcellularLocation>
</comment>
<accession>A0A871R017</accession>
<reference evidence="15" key="1">
    <citation type="submission" date="2020-10" db="EMBL/GenBank/DDBJ databases">
        <authorList>
            <person name="Palmer J.M."/>
        </authorList>
    </citation>
    <scope>NUCLEOTIDE SEQUENCE</scope>
    <source>
        <strain evidence="15">UCD 2041</strain>
    </source>
</reference>
<name>A0A871R017_DEKBR</name>
<evidence type="ECO:0000256" key="10">
    <source>
        <dbReference type="ARBA" id="ARBA00022989"/>
    </source>
</evidence>
<evidence type="ECO:0000256" key="11">
    <source>
        <dbReference type="ARBA" id="ARBA00023098"/>
    </source>
</evidence>
<dbReference type="GO" id="GO:0016020">
    <property type="term" value="C:membrane"/>
    <property type="evidence" value="ECO:0007669"/>
    <property type="project" value="UniProtKB-SubCell"/>
</dbReference>
<dbReference type="Pfam" id="PF03372">
    <property type="entry name" value="Exo_endo_phos"/>
    <property type="match status" value="1"/>
</dbReference>
<protein>
    <recommendedName>
        <fullName evidence="14">Endonuclease/exonuclease/phosphatase domain-containing protein</fullName>
    </recommendedName>
</protein>
<reference evidence="15" key="2">
    <citation type="journal article" name="BMC Genomics">
        <title>New genome assemblies reveal patterns of domestication and adaptation across Brettanomyces (Dekkera) species.</title>
        <authorList>
            <person name="Roach M.J."/>
            <person name="Borneman A.R."/>
        </authorList>
    </citation>
    <scope>NUCLEOTIDE SEQUENCE</scope>
    <source>
        <strain evidence="15">UCD 2041</strain>
    </source>
</reference>
<dbReference type="GO" id="GO:0046872">
    <property type="term" value="F:metal ion binding"/>
    <property type="evidence" value="ECO:0007669"/>
    <property type="project" value="UniProtKB-KW"/>
</dbReference>